<protein>
    <recommendedName>
        <fullName evidence="11">8-oxo-dGTP diphosphatase</fullName>
        <ecNumber evidence="11">3.6.1.55</ecNumber>
    </recommendedName>
</protein>
<dbReference type="GO" id="GO:0044716">
    <property type="term" value="F:8-oxo-GDP phosphatase activity"/>
    <property type="evidence" value="ECO:0007669"/>
    <property type="project" value="TreeGrafter"/>
</dbReference>
<comment type="cofactor">
    <cofactor evidence="1">
        <name>Mg(2+)</name>
        <dbReference type="ChEBI" id="CHEBI:18420"/>
    </cofactor>
</comment>
<feature type="domain" description="Nudix hydrolase" evidence="12">
    <location>
        <begin position="3"/>
        <end position="130"/>
    </location>
</feature>
<evidence type="ECO:0000313" key="15">
    <source>
        <dbReference type="Proteomes" id="UP000185427"/>
    </source>
</evidence>
<evidence type="ECO:0000313" key="13">
    <source>
        <dbReference type="EMBL" id="APU46120.1"/>
    </source>
</evidence>
<comment type="catalytic activity">
    <reaction evidence="10">
        <text>8-oxo-dGTP + H2O = 8-oxo-dGMP + diphosphate + H(+)</text>
        <dbReference type="Rhea" id="RHEA:31575"/>
        <dbReference type="ChEBI" id="CHEBI:15377"/>
        <dbReference type="ChEBI" id="CHEBI:15378"/>
        <dbReference type="ChEBI" id="CHEBI:33019"/>
        <dbReference type="ChEBI" id="CHEBI:63224"/>
        <dbReference type="ChEBI" id="CHEBI:77896"/>
        <dbReference type="EC" id="3.6.1.55"/>
    </reaction>
</comment>
<evidence type="ECO:0000256" key="10">
    <source>
        <dbReference type="ARBA" id="ARBA00035861"/>
    </source>
</evidence>
<dbReference type="PANTHER" id="PTHR47707:SF1">
    <property type="entry name" value="NUDIX HYDROLASE FAMILY PROTEIN"/>
    <property type="match status" value="1"/>
</dbReference>
<dbReference type="InterPro" id="IPR015797">
    <property type="entry name" value="NUDIX_hydrolase-like_dom_sf"/>
</dbReference>
<dbReference type="Proteomes" id="UP000185427">
    <property type="component" value="Chromosome"/>
</dbReference>
<evidence type="ECO:0000256" key="4">
    <source>
        <dbReference type="ARBA" id="ARBA00022705"/>
    </source>
</evidence>
<dbReference type="PROSITE" id="PS51462">
    <property type="entry name" value="NUDIX"/>
    <property type="match status" value="1"/>
</dbReference>
<dbReference type="GO" id="GO:0035539">
    <property type="term" value="F:8-oxo-7,8-dihydrodeoxyguanosine triphosphate pyrophosphatase activity"/>
    <property type="evidence" value="ECO:0007669"/>
    <property type="project" value="UniProtKB-EC"/>
</dbReference>
<evidence type="ECO:0000256" key="7">
    <source>
        <dbReference type="ARBA" id="ARBA00022801"/>
    </source>
</evidence>
<dbReference type="GO" id="GO:0008413">
    <property type="term" value="F:8-oxo-7,8-dihydroguanosine triphosphate pyrophosphatase activity"/>
    <property type="evidence" value="ECO:0007669"/>
    <property type="project" value="TreeGrafter"/>
</dbReference>
<keyword evidence="6" id="KW-0227">DNA damage</keyword>
<dbReference type="PANTHER" id="PTHR47707">
    <property type="entry name" value="8-OXO-DGTP DIPHOSPHATASE"/>
    <property type="match status" value="1"/>
</dbReference>
<sequence length="138" mass="15428">MSKQIQVVGAAILNDQNQILATQRADARVLGQQWEFPGGKIKAGETPEQALTRELEEEFSVQAQVGPAVGPTFKHEYDFGTVNLTVYYVRLASEDLRLMAHGKVVWCEQTQLGKLDWAATDRQIAELIEQEDLTQLSI</sequence>
<keyword evidence="4" id="KW-0235">DNA replication</keyword>
<evidence type="ECO:0000256" key="2">
    <source>
        <dbReference type="ARBA" id="ARBA00005582"/>
    </source>
</evidence>
<keyword evidence="5" id="KW-0479">Metal-binding</keyword>
<keyword evidence="8" id="KW-0460">Magnesium</keyword>
<evidence type="ECO:0000256" key="1">
    <source>
        <dbReference type="ARBA" id="ARBA00001946"/>
    </source>
</evidence>
<dbReference type="RefSeq" id="WP_004562884.1">
    <property type="nucleotide sequence ID" value="NZ_CAKMAZ010000012.1"/>
</dbReference>
<evidence type="ECO:0000256" key="3">
    <source>
        <dbReference type="ARBA" id="ARBA00022457"/>
    </source>
</evidence>
<dbReference type="PATRIC" id="fig|1613.32.peg.578"/>
<evidence type="ECO:0000259" key="12">
    <source>
        <dbReference type="PROSITE" id="PS51462"/>
    </source>
</evidence>
<reference evidence="13 15" key="1">
    <citation type="submission" date="2016-12" db="EMBL/GenBank/DDBJ databases">
        <title>Complete Genome Sequence of Lactobacillus fermentum Strain SNUV175, a Probiotic for Treatment of Bacterial Vaginosis.</title>
        <authorList>
            <person name="Lee S."/>
            <person name="You H.J."/>
            <person name="Kwon B."/>
            <person name="Ko G."/>
        </authorList>
    </citation>
    <scope>NUCLEOTIDE SEQUENCE [LARGE SCALE GENOMIC DNA]</scope>
    <source>
        <strain evidence="13 15">SNUV175</strain>
    </source>
</reference>
<dbReference type="EMBL" id="POTQ01000001">
    <property type="protein sequence ID" value="PNV58832.1"/>
    <property type="molecule type" value="Genomic_DNA"/>
</dbReference>
<dbReference type="OrthoDB" id="9810648at2"/>
<keyword evidence="7 14" id="KW-0378">Hydrolase</keyword>
<dbReference type="GO" id="GO:0006260">
    <property type="term" value="P:DNA replication"/>
    <property type="evidence" value="ECO:0007669"/>
    <property type="project" value="UniProtKB-KW"/>
</dbReference>
<comment type="similarity">
    <text evidence="2">Belongs to the Nudix hydrolase family.</text>
</comment>
<reference evidence="14 16" key="2">
    <citation type="submission" date="2018-01" db="EMBL/GenBank/DDBJ databases">
        <title>Draft genome sequence of the feruloyl esterase-producing strain Lactobacillus fermentum CRL 1446, isolated from artisanal goat milk cheese.</title>
        <authorList>
            <person name="Abeijon Mukdsi M.C."/>
            <person name="Saavedra L."/>
            <person name="Gauffin Cano M.P."/>
            <person name="Hebert E.M."/>
            <person name="Medina R.B."/>
        </authorList>
    </citation>
    <scope>NUCLEOTIDE SEQUENCE [LARGE SCALE GENOMIC DNA]</scope>
    <source>
        <strain evidence="14 16">CRL 1446</strain>
    </source>
</reference>
<evidence type="ECO:0000256" key="11">
    <source>
        <dbReference type="ARBA" id="ARBA00038905"/>
    </source>
</evidence>
<name>A0A0F4HF71_LIMFE</name>
<dbReference type="InterPro" id="IPR047127">
    <property type="entry name" value="MutT-like"/>
</dbReference>
<keyword evidence="9" id="KW-0234">DNA repair</keyword>
<dbReference type="GO" id="GO:0046872">
    <property type="term" value="F:metal ion binding"/>
    <property type="evidence" value="ECO:0007669"/>
    <property type="project" value="UniProtKB-KW"/>
</dbReference>
<dbReference type="InterPro" id="IPR020476">
    <property type="entry name" value="Nudix_hydrolase"/>
</dbReference>
<dbReference type="EC" id="3.6.1.55" evidence="11"/>
<dbReference type="AlphaFoldDB" id="A0A0F4HF71"/>
<dbReference type="CDD" id="cd03425">
    <property type="entry name" value="NUDIX_MutT_NudA_like"/>
    <property type="match status" value="1"/>
</dbReference>
<dbReference type="Gene3D" id="3.90.79.10">
    <property type="entry name" value="Nucleoside Triphosphate Pyrophosphohydrolase"/>
    <property type="match status" value="1"/>
</dbReference>
<dbReference type="PRINTS" id="PR00502">
    <property type="entry name" value="NUDIXFAMILY"/>
</dbReference>
<dbReference type="EMBL" id="CP019030">
    <property type="protein sequence ID" value="APU46120.1"/>
    <property type="molecule type" value="Genomic_DNA"/>
</dbReference>
<dbReference type="Pfam" id="PF00293">
    <property type="entry name" value="NUDIX"/>
    <property type="match status" value="1"/>
</dbReference>
<dbReference type="SUPFAM" id="SSF55811">
    <property type="entry name" value="Nudix"/>
    <property type="match status" value="1"/>
</dbReference>
<evidence type="ECO:0000256" key="5">
    <source>
        <dbReference type="ARBA" id="ARBA00022723"/>
    </source>
</evidence>
<dbReference type="Proteomes" id="UP000236514">
    <property type="component" value="Unassembled WGS sequence"/>
</dbReference>
<evidence type="ECO:0000256" key="6">
    <source>
        <dbReference type="ARBA" id="ARBA00022763"/>
    </source>
</evidence>
<dbReference type="InterPro" id="IPR000086">
    <property type="entry name" value="NUDIX_hydrolase_dom"/>
</dbReference>
<evidence type="ECO:0000313" key="14">
    <source>
        <dbReference type="EMBL" id="PNV58832.1"/>
    </source>
</evidence>
<evidence type="ECO:0000313" key="16">
    <source>
        <dbReference type="Proteomes" id="UP000236514"/>
    </source>
</evidence>
<dbReference type="GO" id="GO:0044715">
    <property type="term" value="F:8-oxo-dGDP phosphatase activity"/>
    <property type="evidence" value="ECO:0007669"/>
    <property type="project" value="TreeGrafter"/>
</dbReference>
<keyword evidence="3" id="KW-0515">Mutator protein</keyword>
<dbReference type="GO" id="GO:0006281">
    <property type="term" value="P:DNA repair"/>
    <property type="evidence" value="ECO:0007669"/>
    <property type="project" value="UniProtKB-KW"/>
</dbReference>
<proteinExistence type="inferred from homology"/>
<organism evidence="14 16">
    <name type="scientific">Limosilactobacillus fermentum</name>
    <name type="common">Lactobacillus fermentum</name>
    <dbReference type="NCBI Taxonomy" id="1613"/>
    <lineage>
        <taxon>Bacteria</taxon>
        <taxon>Bacillati</taxon>
        <taxon>Bacillota</taxon>
        <taxon>Bacilli</taxon>
        <taxon>Lactobacillales</taxon>
        <taxon>Lactobacillaceae</taxon>
        <taxon>Limosilactobacillus</taxon>
    </lineage>
</organism>
<evidence type="ECO:0000256" key="8">
    <source>
        <dbReference type="ARBA" id="ARBA00022842"/>
    </source>
</evidence>
<evidence type="ECO:0000256" key="9">
    <source>
        <dbReference type="ARBA" id="ARBA00023204"/>
    </source>
</evidence>
<gene>
    <name evidence="13" type="ORF">BUW47_06640</name>
    <name evidence="14" type="ORF">C1Y38_00735</name>
</gene>
<accession>A0A0F4HF71</accession>